<feature type="binding site" evidence="12 15">
    <location>
        <position position="186"/>
    </location>
    <ligand>
        <name>NAD(+)</name>
        <dbReference type="ChEBI" id="CHEBI:57540"/>
    </ligand>
</feature>
<dbReference type="RefSeq" id="WP_095064844.1">
    <property type="nucleotide sequence ID" value="NZ_LT906470.1"/>
</dbReference>
<keyword evidence="8 12" id="KW-0560">Oxidoreductase</keyword>
<evidence type="ECO:0000256" key="8">
    <source>
        <dbReference type="ARBA" id="ARBA00023002"/>
    </source>
</evidence>
<comment type="similarity">
    <text evidence="3 12 13 18">Belongs to the histidinol dehydrogenase family.</text>
</comment>
<evidence type="ECO:0000313" key="19">
    <source>
        <dbReference type="EMBL" id="SNV55056.1"/>
    </source>
</evidence>
<dbReference type="GO" id="GO:0051287">
    <property type="term" value="F:NAD binding"/>
    <property type="evidence" value="ECO:0007669"/>
    <property type="project" value="InterPro"/>
</dbReference>
<evidence type="ECO:0000256" key="12">
    <source>
        <dbReference type="HAMAP-Rule" id="MF_01024"/>
    </source>
</evidence>
<keyword evidence="5 12" id="KW-0028">Amino-acid biosynthesis</keyword>
<evidence type="ECO:0000256" key="2">
    <source>
        <dbReference type="ARBA" id="ARBA00004940"/>
    </source>
</evidence>
<dbReference type="HAMAP" id="MF_01024">
    <property type="entry name" value="HisD"/>
    <property type="match status" value="1"/>
</dbReference>
<dbReference type="InterPro" id="IPR012131">
    <property type="entry name" value="Hstdl_DH"/>
</dbReference>
<feature type="binding site" evidence="12 16">
    <location>
        <position position="356"/>
    </location>
    <ligand>
        <name>substrate</name>
    </ligand>
</feature>
<dbReference type="KEGG" id="vrm:44547418_00135"/>
<evidence type="ECO:0000256" key="11">
    <source>
        <dbReference type="ARBA" id="ARBA00049489"/>
    </source>
</evidence>
<feature type="binding site" evidence="12 15">
    <location>
        <position position="209"/>
    </location>
    <ligand>
        <name>NAD(+)</name>
        <dbReference type="ChEBI" id="CHEBI:57540"/>
    </ligand>
</feature>
<dbReference type="PROSITE" id="PS00611">
    <property type="entry name" value="HISOL_DEHYDROGENASE"/>
    <property type="match status" value="1"/>
</dbReference>
<feature type="active site" description="Proton acceptor" evidence="12 14">
    <location>
        <position position="323"/>
    </location>
</feature>
<feature type="active site" description="Proton acceptor" evidence="12 14">
    <location>
        <position position="322"/>
    </location>
</feature>
<dbReference type="GO" id="GO:0008270">
    <property type="term" value="F:zinc ion binding"/>
    <property type="evidence" value="ECO:0007669"/>
    <property type="project" value="UniProtKB-UniRule"/>
</dbReference>
<dbReference type="GO" id="GO:0005829">
    <property type="term" value="C:cytosol"/>
    <property type="evidence" value="ECO:0007669"/>
    <property type="project" value="TreeGrafter"/>
</dbReference>
<dbReference type="GO" id="GO:0000105">
    <property type="term" value="P:L-histidine biosynthetic process"/>
    <property type="evidence" value="ECO:0007669"/>
    <property type="project" value="UniProtKB-UniRule"/>
</dbReference>
<dbReference type="NCBIfam" id="TIGR00069">
    <property type="entry name" value="hisD"/>
    <property type="match status" value="1"/>
</dbReference>
<feature type="binding site" evidence="12 15">
    <location>
        <position position="125"/>
    </location>
    <ligand>
        <name>NAD(+)</name>
        <dbReference type="ChEBI" id="CHEBI:57540"/>
    </ligand>
</feature>
<feature type="binding site" evidence="12 16">
    <location>
        <position position="232"/>
    </location>
    <ligand>
        <name>substrate</name>
    </ligand>
</feature>
<evidence type="ECO:0000256" key="15">
    <source>
        <dbReference type="PIRSR" id="PIRSR000099-2"/>
    </source>
</evidence>
<evidence type="ECO:0000256" key="9">
    <source>
        <dbReference type="ARBA" id="ARBA00023027"/>
    </source>
</evidence>
<dbReference type="PRINTS" id="PR00083">
    <property type="entry name" value="HOLDHDRGNASE"/>
</dbReference>
<evidence type="ECO:0000256" key="3">
    <source>
        <dbReference type="ARBA" id="ARBA00010178"/>
    </source>
</evidence>
<keyword evidence="20" id="KW-1185">Reference proteome</keyword>
<evidence type="ECO:0000256" key="16">
    <source>
        <dbReference type="PIRSR" id="PIRSR000099-3"/>
    </source>
</evidence>
<dbReference type="GO" id="GO:0004399">
    <property type="term" value="F:histidinol dehydrogenase activity"/>
    <property type="evidence" value="ECO:0007669"/>
    <property type="project" value="UniProtKB-UniRule"/>
</dbReference>
<feature type="binding site" evidence="12 16">
    <location>
        <position position="410"/>
    </location>
    <ligand>
        <name>substrate</name>
    </ligand>
</feature>
<dbReference type="Pfam" id="PF00815">
    <property type="entry name" value="Histidinol_dh"/>
    <property type="match status" value="1"/>
</dbReference>
<comment type="catalytic activity">
    <reaction evidence="11 12">
        <text>L-histidinol + 2 NAD(+) + H2O = L-histidine + 2 NADH + 3 H(+)</text>
        <dbReference type="Rhea" id="RHEA:20641"/>
        <dbReference type="ChEBI" id="CHEBI:15377"/>
        <dbReference type="ChEBI" id="CHEBI:15378"/>
        <dbReference type="ChEBI" id="CHEBI:57540"/>
        <dbReference type="ChEBI" id="CHEBI:57595"/>
        <dbReference type="ChEBI" id="CHEBI:57699"/>
        <dbReference type="ChEBI" id="CHEBI:57945"/>
        <dbReference type="EC" id="1.1.1.23"/>
    </reaction>
</comment>
<keyword evidence="9 12" id="KW-0520">NAD</keyword>
<evidence type="ECO:0000256" key="10">
    <source>
        <dbReference type="ARBA" id="ARBA00023102"/>
    </source>
</evidence>
<comment type="pathway">
    <text evidence="2 12">Amino-acid biosynthesis; L-histidine biosynthesis; L-histidine from 5-phospho-alpha-D-ribose 1-diphosphate: step 9/9.</text>
</comment>
<dbReference type="SUPFAM" id="SSF53720">
    <property type="entry name" value="ALDH-like"/>
    <property type="match status" value="1"/>
</dbReference>
<evidence type="ECO:0000256" key="1">
    <source>
        <dbReference type="ARBA" id="ARBA00003850"/>
    </source>
</evidence>
<dbReference type="FunFam" id="3.40.50.1980:FF:000001">
    <property type="entry name" value="Histidinol dehydrogenase"/>
    <property type="match status" value="1"/>
</dbReference>
<evidence type="ECO:0000256" key="14">
    <source>
        <dbReference type="PIRSR" id="PIRSR000099-1"/>
    </source>
</evidence>
<keyword evidence="10 12" id="KW-0368">Histidine biosynthesis</keyword>
<sequence length="424" mass="45952">MKIYKESLDSMLSIVRNYTQQTTDMEIERRVYDIISDVRMNGDTALRAYSEKFDGVSIDTFRVPQADIDAAYESLPNDLKAALLKAKENITEFHSREIEQGFVDMDTPGIIRGQKVIPLARVGLYVPGGTAAYPSTIMMTALPAKIAGVKEIIMVTPPQKDGINPAVLGAAKIAGVDAVYQVGGAQGVAALAYGTETIPKVDKIVGPGNIYVATAKRQVFGQVDIDMIAGPSEIGVIADDSANPVHLAADLLSQAEHDARARAIMVTTSESLANAVSDEVERQLKTLPRESIARPAIENNSYIAVLNSVEDMFTVMNEVAPEHLEIQLPDPMSYMSLVQNAGSVFLGAYASEPLGDYVGGTNHVLPTSGTARFSSPLGVYDFVKRTSFTQFTKKRLQEVSKHITTLARTEGLEAHARAIEVRFE</sequence>
<proteinExistence type="inferred from homology"/>
<gene>
    <name evidence="12 19" type="primary">hisD</name>
    <name evidence="19" type="ORF">SAMEA44547418_00135</name>
</gene>
<keyword evidence="7 12" id="KW-0862">Zinc</keyword>
<dbReference type="FunFam" id="3.40.50.1980:FF:000026">
    <property type="entry name" value="Histidinol dehydrogenase"/>
    <property type="match status" value="1"/>
</dbReference>
<dbReference type="UniPathway" id="UPA00031">
    <property type="reaction ID" value="UER00014"/>
</dbReference>
<feature type="binding site" evidence="12 16">
    <location>
        <position position="323"/>
    </location>
    <ligand>
        <name>substrate</name>
    </ligand>
</feature>
<dbReference type="Gene3D" id="3.40.50.1980">
    <property type="entry name" value="Nitrogenase molybdenum iron protein domain"/>
    <property type="match status" value="2"/>
</dbReference>
<dbReference type="FunFam" id="1.20.5.1300:FF:000002">
    <property type="entry name" value="Histidinol dehydrogenase, chloroplastic"/>
    <property type="match status" value="1"/>
</dbReference>
<keyword evidence="6 12" id="KW-0479">Metal-binding</keyword>
<dbReference type="Proteomes" id="UP000214973">
    <property type="component" value="Chromosome 1"/>
</dbReference>
<organism evidence="19 20">
    <name type="scientific">Veillonella rodentium</name>
    <dbReference type="NCBI Taxonomy" id="248315"/>
    <lineage>
        <taxon>Bacteria</taxon>
        <taxon>Bacillati</taxon>
        <taxon>Bacillota</taxon>
        <taxon>Negativicutes</taxon>
        <taxon>Veillonellales</taxon>
        <taxon>Veillonellaceae</taxon>
        <taxon>Veillonella</taxon>
    </lineage>
</organism>
<feature type="binding site" evidence="12 17">
    <location>
        <position position="356"/>
    </location>
    <ligand>
        <name>Zn(2+)</name>
        <dbReference type="ChEBI" id="CHEBI:29105"/>
    </ligand>
</feature>
<feature type="binding site" evidence="12 16">
    <location>
        <position position="254"/>
    </location>
    <ligand>
        <name>substrate</name>
    </ligand>
</feature>
<dbReference type="EMBL" id="LT906470">
    <property type="protein sequence ID" value="SNV55056.1"/>
    <property type="molecule type" value="Genomic_DNA"/>
</dbReference>
<evidence type="ECO:0000256" key="5">
    <source>
        <dbReference type="ARBA" id="ARBA00022605"/>
    </source>
</evidence>
<comment type="cofactor">
    <cofactor evidence="12 17">
        <name>Zn(2+)</name>
        <dbReference type="ChEBI" id="CHEBI:29105"/>
    </cofactor>
    <text evidence="12 17">Binds 1 zinc ion per subunit.</text>
</comment>
<evidence type="ECO:0000256" key="18">
    <source>
        <dbReference type="RuleBase" id="RU004175"/>
    </source>
</evidence>
<reference evidence="19 20" key="1">
    <citation type="submission" date="2017-06" db="EMBL/GenBank/DDBJ databases">
        <authorList>
            <consortium name="Pathogen Informatics"/>
        </authorList>
    </citation>
    <scope>NUCLEOTIDE SEQUENCE [LARGE SCALE GENOMIC DNA]</scope>
    <source>
        <strain evidence="19 20">NCTC12018</strain>
    </source>
</reference>
<dbReference type="InterPro" id="IPR022695">
    <property type="entry name" value="Histidinol_DH_monofunct"/>
</dbReference>
<dbReference type="Gene3D" id="1.20.5.1300">
    <property type="match status" value="1"/>
</dbReference>
<dbReference type="InterPro" id="IPR001692">
    <property type="entry name" value="Histidinol_DH_CS"/>
</dbReference>
<dbReference type="CDD" id="cd06572">
    <property type="entry name" value="Histidinol_dh"/>
    <property type="match status" value="1"/>
</dbReference>
<name>A0A239Y9K8_9FIRM</name>
<evidence type="ECO:0000256" key="13">
    <source>
        <dbReference type="PIRNR" id="PIRNR000099"/>
    </source>
</evidence>
<protein>
    <recommendedName>
        <fullName evidence="4 12">Histidinol dehydrogenase</fullName>
        <shortName evidence="12">HDH</shortName>
        <ecNumber evidence="4 12">1.1.1.23</ecNumber>
    </recommendedName>
</protein>
<feature type="binding site" evidence="12 17">
    <location>
        <position position="254"/>
    </location>
    <ligand>
        <name>Zn(2+)</name>
        <dbReference type="ChEBI" id="CHEBI:29105"/>
    </ligand>
</feature>
<feature type="binding site" evidence="12 16">
    <location>
        <position position="415"/>
    </location>
    <ligand>
        <name>substrate</name>
    </ligand>
</feature>
<dbReference type="PANTHER" id="PTHR21256">
    <property type="entry name" value="HISTIDINOL DEHYDROGENASE HDH"/>
    <property type="match status" value="1"/>
</dbReference>
<dbReference type="PANTHER" id="PTHR21256:SF2">
    <property type="entry name" value="HISTIDINE BIOSYNTHESIS TRIFUNCTIONAL PROTEIN"/>
    <property type="match status" value="1"/>
</dbReference>
<evidence type="ECO:0000256" key="7">
    <source>
        <dbReference type="ARBA" id="ARBA00022833"/>
    </source>
</evidence>
<dbReference type="InterPro" id="IPR016161">
    <property type="entry name" value="Ald_DH/histidinol_DH"/>
</dbReference>
<dbReference type="AlphaFoldDB" id="A0A239Y9K8"/>
<evidence type="ECO:0000313" key="20">
    <source>
        <dbReference type="Proteomes" id="UP000214973"/>
    </source>
</evidence>
<accession>A0A239Y9K8</accession>
<comment type="function">
    <text evidence="1 12">Catalyzes the sequential NAD-dependent oxidations of L-histidinol to L-histidinaldehyde and then to L-histidine.</text>
</comment>
<feature type="binding site" evidence="12 16">
    <location>
        <position position="257"/>
    </location>
    <ligand>
        <name>substrate</name>
    </ligand>
</feature>
<feature type="binding site" evidence="12 17">
    <location>
        <position position="257"/>
    </location>
    <ligand>
        <name>Zn(2+)</name>
        <dbReference type="ChEBI" id="CHEBI:29105"/>
    </ligand>
</feature>
<evidence type="ECO:0000256" key="4">
    <source>
        <dbReference type="ARBA" id="ARBA00012965"/>
    </source>
</evidence>
<evidence type="ECO:0000256" key="6">
    <source>
        <dbReference type="ARBA" id="ARBA00022723"/>
    </source>
</evidence>
<feature type="binding site" evidence="12 17">
    <location>
        <position position="415"/>
    </location>
    <ligand>
        <name>Zn(2+)</name>
        <dbReference type="ChEBI" id="CHEBI:29105"/>
    </ligand>
</feature>
<dbReference type="PIRSF" id="PIRSF000099">
    <property type="entry name" value="Histidinol_dh"/>
    <property type="match status" value="1"/>
</dbReference>
<dbReference type="EC" id="1.1.1.23" evidence="4 12"/>
<evidence type="ECO:0000256" key="17">
    <source>
        <dbReference type="PIRSR" id="PIRSR000099-4"/>
    </source>
</evidence>